<sequence>MDSALRRPKIERDYGMRQKSPCLSFLTGLVPSAERRMARTSAESSTVRGKCRSFLSEYTSRCAPFLSSQTSPPPTFVRPCPWTYVNAGYGNRSQPSKAGSQTRVYVIDHLRGRDKDARNSDRAHAFVVLLLYNTRRKTTPRVVACIQKR</sequence>
<dbReference type="AlphaFoldDB" id="A0A167J243"/>
<accession>A0A167J243</accession>
<evidence type="ECO:0000313" key="2">
    <source>
        <dbReference type="Proteomes" id="UP000076738"/>
    </source>
</evidence>
<organism evidence="1 2">
    <name type="scientific">Calocera viscosa (strain TUFC12733)</name>
    <dbReference type="NCBI Taxonomy" id="1330018"/>
    <lineage>
        <taxon>Eukaryota</taxon>
        <taxon>Fungi</taxon>
        <taxon>Dikarya</taxon>
        <taxon>Basidiomycota</taxon>
        <taxon>Agaricomycotina</taxon>
        <taxon>Dacrymycetes</taxon>
        <taxon>Dacrymycetales</taxon>
        <taxon>Dacrymycetaceae</taxon>
        <taxon>Calocera</taxon>
    </lineage>
</organism>
<keyword evidence="2" id="KW-1185">Reference proteome</keyword>
<proteinExistence type="predicted"/>
<gene>
    <name evidence="1" type="ORF">CALVIDRAFT_258282</name>
</gene>
<reference evidence="1 2" key="1">
    <citation type="journal article" date="2016" name="Mol. Biol. Evol.">
        <title>Comparative Genomics of Early-Diverging Mushroom-Forming Fungi Provides Insights into the Origins of Lignocellulose Decay Capabilities.</title>
        <authorList>
            <person name="Nagy L.G."/>
            <person name="Riley R."/>
            <person name="Tritt A."/>
            <person name="Adam C."/>
            <person name="Daum C."/>
            <person name="Floudas D."/>
            <person name="Sun H."/>
            <person name="Yadav J.S."/>
            <person name="Pangilinan J."/>
            <person name="Larsson K.H."/>
            <person name="Matsuura K."/>
            <person name="Barry K."/>
            <person name="Labutti K."/>
            <person name="Kuo R."/>
            <person name="Ohm R.A."/>
            <person name="Bhattacharya S.S."/>
            <person name="Shirouzu T."/>
            <person name="Yoshinaga Y."/>
            <person name="Martin F.M."/>
            <person name="Grigoriev I.V."/>
            <person name="Hibbett D.S."/>
        </authorList>
    </citation>
    <scope>NUCLEOTIDE SEQUENCE [LARGE SCALE GENOMIC DNA]</scope>
    <source>
        <strain evidence="1 2">TUFC12733</strain>
    </source>
</reference>
<dbReference type="EMBL" id="KV417303">
    <property type="protein sequence ID" value="KZO93171.1"/>
    <property type="molecule type" value="Genomic_DNA"/>
</dbReference>
<name>A0A167J243_CALVF</name>
<protein>
    <submittedName>
        <fullName evidence="1">Uncharacterized protein</fullName>
    </submittedName>
</protein>
<evidence type="ECO:0000313" key="1">
    <source>
        <dbReference type="EMBL" id="KZO93171.1"/>
    </source>
</evidence>
<dbReference type="Proteomes" id="UP000076738">
    <property type="component" value="Unassembled WGS sequence"/>
</dbReference>